<dbReference type="EMBL" id="BPLQ01005276">
    <property type="protein sequence ID" value="GIY13701.1"/>
    <property type="molecule type" value="Genomic_DNA"/>
</dbReference>
<evidence type="ECO:0000313" key="3">
    <source>
        <dbReference type="Proteomes" id="UP001054837"/>
    </source>
</evidence>
<protein>
    <submittedName>
        <fullName evidence="2">Uncharacterized protein</fullName>
    </submittedName>
</protein>
<accession>A0AAV4QZG3</accession>
<name>A0AAV4QZG3_9ARAC</name>
<feature type="region of interest" description="Disordered" evidence="1">
    <location>
        <begin position="40"/>
        <end position="60"/>
    </location>
</feature>
<gene>
    <name evidence="2" type="ORF">CDAR_30321</name>
</gene>
<dbReference type="Proteomes" id="UP001054837">
    <property type="component" value="Unassembled WGS sequence"/>
</dbReference>
<feature type="compositionally biased region" description="Basic and acidic residues" evidence="1">
    <location>
        <begin position="40"/>
        <end position="50"/>
    </location>
</feature>
<organism evidence="2 3">
    <name type="scientific">Caerostris darwini</name>
    <dbReference type="NCBI Taxonomy" id="1538125"/>
    <lineage>
        <taxon>Eukaryota</taxon>
        <taxon>Metazoa</taxon>
        <taxon>Ecdysozoa</taxon>
        <taxon>Arthropoda</taxon>
        <taxon>Chelicerata</taxon>
        <taxon>Arachnida</taxon>
        <taxon>Araneae</taxon>
        <taxon>Araneomorphae</taxon>
        <taxon>Entelegynae</taxon>
        <taxon>Araneoidea</taxon>
        <taxon>Araneidae</taxon>
        <taxon>Caerostris</taxon>
    </lineage>
</organism>
<evidence type="ECO:0000313" key="2">
    <source>
        <dbReference type="EMBL" id="GIY13701.1"/>
    </source>
</evidence>
<evidence type="ECO:0000256" key="1">
    <source>
        <dbReference type="SAM" id="MobiDB-lite"/>
    </source>
</evidence>
<dbReference type="AlphaFoldDB" id="A0AAV4QZG3"/>
<keyword evidence="3" id="KW-1185">Reference proteome</keyword>
<proteinExistence type="predicted"/>
<sequence>MMISSRHFCDSISGYNWTQDHINSRGGGIWDYGVLEVDPKEKRNSRDRKPGWPIGQKNKKRKIAEEGDIRLDGFDRRLRR</sequence>
<reference evidence="2 3" key="1">
    <citation type="submission" date="2021-06" db="EMBL/GenBank/DDBJ databases">
        <title>Caerostris darwini draft genome.</title>
        <authorList>
            <person name="Kono N."/>
            <person name="Arakawa K."/>
        </authorList>
    </citation>
    <scope>NUCLEOTIDE SEQUENCE [LARGE SCALE GENOMIC DNA]</scope>
</reference>
<comment type="caution">
    <text evidence="2">The sequence shown here is derived from an EMBL/GenBank/DDBJ whole genome shotgun (WGS) entry which is preliminary data.</text>
</comment>